<feature type="transmembrane region" description="Helical" evidence="6">
    <location>
        <begin position="127"/>
        <end position="150"/>
    </location>
</feature>
<dbReference type="PANTHER" id="PTHR30250">
    <property type="entry name" value="PST FAMILY PREDICTED COLANIC ACID TRANSPORTER"/>
    <property type="match status" value="1"/>
</dbReference>
<evidence type="ECO:0000256" key="4">
    <source>
        <dbReference type="ARBA" id="ARBA00022989"/>
    </source>
</evidence>
<protein>
    <submittedName>
        <fullName evidence="7">Polysaccharide biosynthesis protein</fullName>
    </submittedName>
</protein>
<proteinExistence type="predicted"/>
<keyword evidence="8" id="KW-1185">Reference proteome</keyword>
<evidence type="ECO:0000256" key="5">
    <source>
        <dbReference type="ARBA" id="ARBA00023136"/>
    </source>
</evidence>
<evidence type="ECO:0000256" key="6">
    <source>
        <dbReference type="SAM" id="Phobius"/>
    </source>
</evidence>
<feature type="transmembrane region" description="Helical" evidence="6">
    <location>
        <begin position="302"/>
        <end position="328"/>
    </location>
</feature>
<feature type="transmembrane region" description="Helical" evidence="6">
    <location>
        <begin position="364"/>
        <end position="385"/>
    </location>
</feature>
<evidence type="ECO:0000256" key="3">
    <source>
        <dbReference type="ARBA" id="ARBA00022692"/>
    </source>
</evidence>
<dbReference type="InterPro" id="IPR050833">
    <property type="entry name" value="Poly_Biosynth_Transport"/>
</dbReference>
<dbReference type="OrthoDB" id="9770347at2"/>
<keyword evidence="4 6" id="KW-1133">Transmembrane helix</keyword>
<feature type="transmembrane region" description="Helical" evidence="6">
    <location>
        <begin position="97"/>
        <end position="115"/>
    </location>
</feature>
<comment type="caution">
    <text evidence="7">The sequence shown here is derived from an EMBL/GenBank/DDBJ whole genome shotgun (WGS) entry which is preliminary data.</text>
</comment>
<dbReference type="AlphaFoldDB" id="A0A437MGH0"/>
<evidence type="ECO:0000256" key="2">
    <source>
        <dbReference type="ARBA" id="ARBA00022475"/>
    </source>
</evidence>
<dbReference type="Proteomes" id="UP000282957">
    <property type="component" value="Unassembled WGS sequence"/>
</dbReference>
<dbReference type="Pfam" id="PF13440">
    <property type="entry name" value="Polysacc_synt_3"/>
    <property type="match status" value="1"/>
</dbReference>
<reference evidence="7 8" key="1">
    <citation type="submission" date="2019-01" db="EMBL/GenBank/DDBJ databases">
        <authorList>
            <person name="Chen W.-M."/>
        </authorList>
    </citation>
    <scope>NUCLEOTIDE SEQUENCE [LARGE SCALE GENOMIC DNA]</scope>
    <source>
        <strain evidence="7 8">CCP-6</strain>
    </source>
</reference>
<sequence length="418" mass="43057">MSATSSSACAADAAPSRRRLLGHLGWYGAAEVAGRVTRLATTVVLARQLESVELGVAAAALTGFEIIRALVNSGLGQALIRAPQEQLAATCATVNRLAWAMCCAVAAFQAAIGLGMQAMGIGGGAGLMLAVLAGVYLVMAPGLVPVYLILRDQRLHVTAGVSVAQVVADNVLTILLVLAGFGAWGVVLPKLLVAPIWLAGVRRAQPWRRDRAAGFAPAGPLLRYAGPVLGADLLVTARMNLDNLLVGSILGVEALGFYFFIFNAGIGFSLSLTSALSNVLFPHLAAARGDRAALVRAFDRALRSIVPGVAALIALQAAAAIFYVPLVFGARWEGAAMLVALLCASAVTRPFADAGSQLLRAAGAARTDLFISAANTIVYLSVFAACLPFGLSIAITALTLTATVLQVGAVLVARHTVR</sequence>
<feature type="transmembrane region" description="Helical" evidence="6">
    <location>
        <begin position="391"/>
        <end position="413"/>
    </location>
</feature>
<dbReference type="RefSeq" id="WP_127787397.1">
    <property type="nucleotide sequence ID" value="NZ_SACL01000003.1"/>
</dbReference>
<evidence type="ECO:0000256" key="1">
    <source>
        <dbReference type="ARBA" id="ARBA00004651"/>
    </source>
</evidence>
<keyword evidence="3 6" id="KW-0812">Transmembrane</keyword>
<gene>
    <name evidence="7" type="ORF">EOD42_10055</name>
</gene>
<evidence type="ECO:0000313" key="8">
    <source>
        <dbReference type="Proteomes" id="UP000282957"/>
    </source>
</evidence>
<keyword evidence="5 6" id="KW-0472">Membrane</keyword>
<comment type="subcellular location">
    <subcellularLocation>
        <location evidence="1">Cell membrane</location>
        <topology evidence="1">Multi-pass membrane protein</topology>
    </subcellularLocation>
</comment>
<name>A0A437MGH0_9PROT</name>
<dbReference type="EMBL" id="SACL01000003">
    <property type="protein sequence ID" value="RVT96746.1"/>
    <property type="molecule type" value="Genomic_DNA"/>
</dbReference>
<accession>A0A437MGH0</accession>
<feature type="transmembrane region" description="Helical" evidence="6">
    <location>
        <begin position="170"/>
        <end position="200"/>
    </location>
</feature>
<keyword evidence="2" id="KW-1003">Cell membrane</keyword>
<organism evidence="7 8">
    <name type="scientific">Rhodovarius crocodyli</name>
    <dbReference type="NCBI Taxonomy" id="1979269"/>
    <lineage>
        <taxon>Bacteria</taxon>
        <taxon>Pseudomonadati</taxon>
        <taxon>Pseudomonadota</taxon>
        <taxon>Alphaproteobacteria</taxon>
        <taxon>Acetobacterales</taxon>
        <taxon>Roseomonadaceae</taxon>
        <taxon>Rhodovarius</taxon>
    </lineage>
</organism>
<dbReference type="GO" id="GO:0005886">
    <property type="term" value="C:plasma membrane"/>
    <property type="evidence" value="ECO:0007669"/>
    <property type="project" value="UniProtKB-SubCell"/>
</dbReference>
<dbReference type="PANTHER" id="PTHR30250:SF11">
    <property type="entry name" value="O-ANTIGEN TRANSPORTER-RELATED"/>
    <property type="match status" value="1"/>
</dbReference>
<evidence type="ECO:0000313" key="7">
    <source>
        <dbReference type="EMBL" id="RVT96746.1"/>
    </source>
</evidence>